<evidence type="ECO:0000313" key="2">
    <source>
        <dbReference type="EMBL" id="MBC8333657.1"/>
    </source>
</evidence>
<dbReference type="AlphaFoldDB" id="A0A8J6THI6"/>
<reference evidence="2 3" key="1">
    <citation type="submission" date="2020-08" db="EMBL/GenBank/DDBJ databases">
        <title>Bridging the membrane lipid divide: bacteria of the FCB group superphylum have the potential to synthesize archaeal ether lipids.</title>
        <authorList>
            <person name="Villanueva L."/>
            <person name="Von Meijenfeldt F.A.B."/>
            <person name="Westbye A.B."/>
            <person name="Yadav S."/>
            <person name="Hopmans E.C."/>
            <person name="Dutilh B.E."/>
            <person name="Sinninghe Damste J.S."/>
        </authorList>
    </citation>
    <scope>NUCLEOTIDE SEQUENCE [LARGE SCALE GENOMIC DNA]</scope>
    <source>
        <strain evidence="2">NIOZ-UU36</strain>
    </source>
</reference>
<evidence type="ECO:0000259" key="1">
    <source>
        <dbReference type="SMART" id="SM00966"/>
    </source>
</evidence>
<feature type="domain" description="SpoVT-AbrB" evidence="1">
    <location>
        <begin position="6"/>
        <end position="53"/>
    </location>
</feature>
<dbReference type="Gene3D" id="2.10.260.10">
    <property type="match status" value="1"/>
</dbReference>
<dbReference type="EMBL" id="JACNJN010000012">
    <property type="protein sequence ID" value="MBC8333657.1"/>
    <property type="molecule type" value="Genomic_DNA"/>
</dbReference>
<dbReference type="InterPro" id="IPR037914">
    <property type="entry name" value="SpoVT-AbrB_sf"/>
</dbReference>
<evidence type="ECO:0000313" key="3">
    <source>
        <dbReference type="Proteomes" id="UP000614469"/>
    </source>
</evidence>
<comment type="caution">
    <text evidence="2">The sequence shown here is derived from an EMBL/GenBank/DDBJ whole genome shotgun (WGS) entry which is preliminary data.</text>
</comment>
<sequence length="80" mass="8921">MSRKIFKTGNSAVVSLPREMLDALKIQDGSQVDVMLDQPNRQIIIRPTEHPPIAGVDADFARQVSEFITAYRPALDELAK</sequence>
<dbReference type="InterPro" id="IPR007159">
    <property type="entry name" value="SpoVT-AbrB_dom"/>
</dbReference>
<protein>
    <submittedName>
        <fullName evidence="2">AbrB/MazE/SpoVT family DNA-binding domain-containing protein</fullName>
    </submittedName>
</protein>
<dbReference type="SMART" id="SM00966">
    <property type="entry name" value="SpoVT_AbrB"/>
    <property type="match status" value="1"/>
</dbReference>
<keyword evidence="2" id="KW-0238">DNA-binding</keyword>
<dbReference type="Proteomes" id="UP000614469">
    <property type="component" value="Unassembled WGS sequence"/>
</dbReference>
<organism evidence="2 3">
    <name type="scientific">Candidatus Desulfolinea nitratireducens</name>
    <dbReference type="NCBI Taxonomy" id="2841698"/>
    <lineage>
        <taxon>Bacteria</taxon>
        <taxon>Bacillati</taxon>
        <taxon>Chloroflexota</taxon>
        <taxon>Anaerolineae</taxon>
        <taxon>Anaerolineales</taxon>
        <taxon>Anaerolineales incertae sedis</taxon>
        <taxon>Candidatus Desulfolinea</taxon>
    </lineage>
</organism>
<accession>A0A8J6THI6</accession>
<proteinExistence type="predicted"/>
<gene>
    <name evidence="2" type="ORF">H8E29_00170</name>
</gene>
<name>A0A8J6THI6_9CHLR</name>
<dbReference type="SUPFAM" id="SSF89447">
    <property type="entry name" value="AbrB/MazE/MraZ-like"/>
    <property type="match status" value="1"/>
</dbReference>
<dbReference type="Pfam" id="PF04014">
    <property type="entry name" value="MazE_antitoxin"/>
    <property type="match status" value="1"/>
</dbReference>
<dbReference type="GO" id="GO:0003677">
    <property type="term" value="F:DNA binding"/>
    <property type="evidence" value="ECO:0007669"/>
    <property type="project" value="UniProtKB-KW"/>
</dbReference>